<dbReference type="AlphaFoldDB" id="W1WBA5"/>
<accession>W1WBA5</accession>
<comment type="caution">
    <text evidence="2">The sequence shown here is derived from an EMBL/GenBank/DDBJ whole genome shotgun (WGS) entry which is preliminary data.</text>
</comment>
<name>W1WBA5_9ZZZZ</name>
<feature type="non-terminal residue" evidence="2">
    <location>
        <position position="28"/>
    </location>
</feature>
<dbReference type="EMBL" id="AZMM01019057">
    <property type="protein sequence ID" value="ETJ15507.1"/>
    <property type="molecule type" value="Genomic_DNA"/>
</dbReference>
<proteinExistence type="predicted"/>
<sequence length="28" mass="3088">MELDKLSGRRTLLFGILAILFGVIIIAN</sequence>
<reference evidence="2" key="1">
    <citation type="submission" date="2013-12" db="EMBL/GenBank/DDBJ databases">
        <title>A Varibaculum cambriense genome reconstructed from a premature infant gut community with otherwise low bacterial novelty that shifts toward anaerobic metabolism during the third week of life.</title>
        <authorList>
            <person name="Brown C.T."/>
            <person name="Sharon I."/>
            <person name="Thomas B.C."/>
            <person name="Castelle C.J."/>
            <person name="Morowitz M.J."/>
            <person name="Banfield J.F."/>
        </authorList>
    </citation>
    <scope>NUCLEOTIDE SEQUENCE</scope>
</reference>
<protein>
    <submittedName>
        <fullName evidence="2">Uncharacterized protein</fullName>
    </submittedName>
</protein>
<keyword evidence="1" id="KW-0812">Transmembrane</keyword>
<evidence type="ECO:0000313" key="2">
    <source>
        <dbReference type="EMBL" id="ETJ15507.1"/>
    </source>
</evidence>
<keyword evidence="1" id="KW-1133">Transmembrane helix</keyword>
<evidence type="ECO:0000256" key="1">
    <source>
        <dbReference type="SAM" id="Phobius"/>
    </source>
</evidence>
<gene>
    <name evidence="2" type="ORF">Q604_UNBc4C00276G0001</name>
</gene>
<keyword evidence="1" id="KW-0472">Membrane</keyword>
<feature type="transmembrane region" description="Helical" evidence="1">
    <location>
        <begin position="12"/>
        <end position="27"/>
    </location>
</feature>
<organism evidence="2">
    <name type="scientific">human gut metagenome</name>
    <dbReference type="NCBI Taxonomy" id="408170"/>
    <lineage>
        <taxon>unclassified sequences</taxon>
        <taxon>metagenomes</taxon>
        <taxon>organismal metagenomes</taxon>
    </lineage>
</organism>